<protein>
    <recommendedName>
        <fullName evidence="3">NADH-ubiquinone oxidoreductase 12 kDa subunit</fullName>
    </recommendedName>
</protein>
<evidence type="ECO:0000313" key="2">
    <source>
        <dbReference type="Proteomes" id="UP001221757"/>
    </source>
</evidence>
<dbReference type="AlphaFoldDB" id="A0AAD7D4L6"/>
<accession>A0AAD7D4L6</accession>
<name>A0AAD7D4L6_MYCRO</name>
<reference evidence="1" key="1">
    <citation type="submission" date="2023-03" db="EMBL/GenBank/DDBJ databases">
        <title>Massive genome expansion in bonnet fungi (Mycena s.s.) driven by repeated elements and novel gene families across ecological guilds.</title>
        <authorList>
            <consortium name="Lawrence Berkeley National Laboratory"/>
            <person name="Harder C.B."/>
            <person name="Miyauchi S."/>
            <person name="Viragh M."/>
            <person name="Kuo A."/>
            <person name="Thoen E."/>
            <person name="Andreopoulos B."/>
            <person name="Lu D."/>
            <person name="Skrede I."/>
            <person name="Drula E."/>
            <person name="Henrissat B."/>
            <person name="Morin E."/>
            <person name="Kohler A."/>
            <person name="Barry K."/>
            <person name="LaButti K."/>
            <person name="Morin E."/>
            <person name="Salamov A."/>
            <person name="Lipzen A."/>
            <person name="Mereny Z."/>
            <person name="Hegedus B."/>
            <person name="Baldrian P."/>
            <person name="Stursova M."/>
            <person name="Weitz H."/>
            <person name="Taylor A."/>
            <person name="Grigoriev I.V."/>
            <person name="Nagy L.G."/>
            <person name="Martin F."/>
            <person name="Kauserud H."/>
        </authorList>
    </citation>
    <scope>NUCLEOTIDE SEQUENCE</scope>
    <source>
        <strain evidence="1">CBHHK067</strain>
    </source>
</reference>
<keyword evidence="2" id="KW-1185">Reference proteome</keyword>
<sequence>MSAVDAEAQEATKQIYKARMIAQDDLIKESWVKAMEVRLVRNELEKCRKGEGANAMESCRWLAEKYAQMLQDNKLKGYKTIERT</sequence>
<dbReference type="Proteomes" id="UP001221757">
    <property type="component" value="Unassembled WGS sequence"/>
</dbReference>
<organism evidence="1 2">
    <name type="scientific">Mycena rosella</name>
    <name type="common">Pink bonnet</name>
    <name type="synonym">Agaricus rosellus</name>
    <dbReference type="NCBI Taxonomy" id="1033263"/>
    <lineage>
        <taxon>Eukaryota</taxon>
        <taxon>Fungi</taxon>
        <taxon>Dikarya</taxon>
        <taxon>Basidiomycota</taxon>
        <taxon>Agaricomycotina</taxon>
        <taxon>Agaricomycetes</taxon>
        <taxon>Agaricomycetidae</taxon>
        <taxon>Agaricales</taxon>
        <taxon>Marasmiineae</taxon>
        <taxon>Mycenaceae</taxon>
        <taxon>Mycena</taxon>
    </lineage>
</organism>
<dbReference type="EMBL" id="JARKIE010000134">
    <property type="protein sequence ID" value="KAJ7678538.1"/>
    <property type="molecule type" value="Genomic_DNA"/>
</dbReference>
<evidence type="ECO:0000313" key="1">
    <source>
        <dbReference type="EMBL" id="KAJ7678538.1"/>
    </source>
</evidence>
<gene>
    <name evidence="1" type="ORF">B0H17DRAFT_1206775</name>
</gene>
<evidence type="ECO:0008006" key="3">
    <source>
        <dbReference type="Google" id="ProtNLM"/>
    </source>
</evidence>
<proteinExistence type="predicted"/>
<comment type="caution">
    <text evidence="1">The sequence shown here is derived from an EMBL/GenBank/DDBJ whole genome shotgun (WGS) entry which is preliminary data.</text>
</comment>